<keyword evidence="1" id="KW-0732">Signal</keyword>
<protein>
    <recommendedName>
        <fullName evidence="3">DUF4352 domain-containing protein</fullName>
    </recommendedName>
</protein>
<dbReference type="RefSeq" id="WP_184077257.1">
    <property type="nucleotide sequence ID" value="NZ_JACHDS010000001.1"/>
</dbReference>
<organism evidence="4 5">
    <name type="scientific">Nocardiopsis mwathae</name>
    <dbReference type="NCBI Taxonomy" id="1472723"/>
    <lineage>
        <taxon>Bacteria</taxon>
        <taxon>Bacillati</taxon>
        <taxon>Actinomycetota</taxon>
        <taxon>Actinomycetes</taxon>
        <taxon>Streptosporangiales</taxon>
        <taxon>Nocardiopsidaceae</taxon>
        <taxon>Nocardiopsis</taxon>
    </lineage>
</organism>
<feature type="domain" description="DUF4352" evidence="3">
    <location>
        <begin position="84"/>
        <end position="150"/>
    </location>
</feature>
<feature type="transmembrane region" description="Helical" evidence="2">
    <location>
        <begin position="16"/>
        <end position="41"/>
    </location>
</feature>
<keyword evidence="5" id="KW-1185">Reference proteome</keyword>
<evidence type="ECO:0000313" key="5">
    <source>
        <dbReference type="Proteomes" id="UP000546642"/>
    </source>
</evidence>
<evidence type="ECO:0000313" key="4">
    <source>
        <dbReference type="EMBL" id="MBB6173707.1"/>
    </source>
</evidence>
<dbReference type="EMBL" id="JACHDS010000001">
    <property type="protein sequence ID" value="MBB6173707.1"/>
    <property type="molecule type" value="Genomic_DNA"/>
</dbReference>
<keyword evidence="2" id="KW-1133">Transmembrane helix</keyword>
<reference evidence="4 5" key="1">
    <citation type="submission" date="2020-08" db="EMBL/GenBank/DDBJ databases">
        <title>Sequencing the genomes of 1000 actinobacteria strains.</title>
        <authorList>
            <person name="Klenk H.-P."/>
        </authorList>
    </citation>
    <scope>NUCLEOTIDE SEQUENCE [LARGE SCALE GENOMIC DNA]</scope>
    <source>
        <strain evidence="4 5">DSM 46659</strain>
    </source>
</reference>
<accession>A0A7W9YKH3</accession>
<dbReference type="Gene3D" id="2.60.40.1240">
    <property type="match status" value="1"/>
</dbReference>
<name>A0A7W9YKH3_9ACTN</name>
<sequence>MHGQHMPPEPKKRNPWLWGCLGCGGAILVILLLGAGCMVIVGNSAEEVLKENSSGSGSTTDGASEDSPVKIEAEATEFTPGVLHNGGDYTSVKITVTNDSDGNVEVNPLFFSITDTDGTKHDAAKGLGEDDNEIGSVTLAPGENVSGVVTGEGSFTPASVTFDIPLGETIKVDVK</sequence>
<keyword evidence="2" id="KW-0472">Membrane</keyword>
<keyword evidence="2" id="KW-0812">Transmembrane</keyword>
<evidence type="ECO:0000259" key="3">
    <source>
        <dbReference type="Pfam" id="PF11611"/>
    </source>
</evidence>
<dbReference type="Pfam" id="PF11611">
    <property type="entry name" value="DUF4352"/>
    <property type="match status" value="1"/>
</dbReference>
<proteinExistence type="predicted"/>
<dbReference type="InterPro" id="IPR029051">
    <property type="entry name" value="DUF4352"/>
</dbReference>
<dbReference type="InterPro" id="IPR029050">
    <property type="entry name" value="Immunoprotect_excell_Ig-like"/>
</dbReference>
<evidence type="ECO:0000256" key="1">
    <source>
        <dbReference type="ARBA" id="ARBA00022729"/>
    </source>
</evidence>
<gene>
    <name evidence="4" type="ORF">HNR23_003767</name>
</gene>
<comment type="caution">
    <text evidence="4">The sequence shown here is derived from an EMBL/GenBank/DDBJ whole genome shotgun (WGS) entry which is preliminary data.</text>
</comment>
<dbReference type="AlphaFoldDB" id="A0A7W9YKH3"/>
<evidence type="ECO:0000256" key="2">
    <source>
        <dbReference type="SAM" id="Phobius"/>
    </source>
</evidence>
<dbReference type="Proteomes" id="UP000546642">
    <property type="component" value="Unassembled WGS sequence"/>
</dbReference>